<keyword evidence="3 6" id="KW-1133">Transmembrane helix</keyword>
<evidence type="ECO:0000256" key="6">
    <source>
        <dbReference type="SAM" id="Phobius"/>
    </source>
</evidence>
<dbReference type="InterPro" id="IPR003807">
    <property type="entry name" value="DUF202"/>
</dbReference>
<evidence type="ECO:0000313" key="8">
    <source>
        <dbReference type="EMBL" id="MFD1831588.1"/>
    </source>
</evidence>
<dbReference type="Proteomes" id="UP001597365">
    <property type="component" value="Unassembled WGS sequence"/>
</dbReference>
<organism evidence="8 9">
    <name type="scientific">Streptomyces desertarenae</name>
    <dbReference type="NCBI Taxonomy" id="2666184"/>
    <lineage>
        <taxon>Bacteria</taxon>
        <taxon>Bacillati</taxon>
        <taxon>Actinomycetota</taxon>
        <taxon>Actinomycetes</taxon>
        <taxon>Kitasatosporales</taxon>
        <taxon>Streptomycetaceae</taxon>
        <taxon>Streptomyces</taxon>
    </lineage>
</organism>
<feature type="domain" description="DUF202" evidence="7">
    <location>
        <begin position="19"/>
        <end position="78"/>
    </location>
</feature>
<comment type="subcellular location">
    <subcellularLocation>
        <location evidence="1">Endomembrane system</location>
        <topology evidence="1">Multi-pass membrane protein</topology>
    </subcellularLocation>
</comment>
<reference evidence="9" key="1">
    <citation type="journal article" date="2019" name="Int. J. Syst. Evol. Microbiol.">
        <title>The Global Catalogue of Microorganisms (GCM) 10K type strain sequencing project: providing services to taxonomists for standard genome sequencing and annotation.</title>
        <authorList>
            <consortium name="The Broad Institute Genomics Platform"/>
            <consortium name="The Broad Institute Genome Sequencing Center for Infectious Disease"/>
            <person name="Wu L."/>
            <person name="Ma J."/>
        </authorList>
    </citation>
    <scope>NUCLEOTIDE SEQUENCE [LARGE SCALE GENOMIC DNA]</scope>
    <source>
        <strain evidence="9">CGMCC 4.7455</strain>
    </source>
</reference>
<comment type="caution">
    <text evidence="8">The sequence shown here is derived from an EMBL/GenBank/DDBJ whole genome shotgun (WGS) entry which is preliminary data.</text>
</comment>
<evidence type="ECO:0000259" key="7">
    <source>
        <dbReference type="Pfam" id="PF02656"/>
    </source>
</evidence>
<feature type="region of interest" description="Disordered" evidence="5">
    <location>
        <begin position="1"/>
        <end position="24"/>
    </location>
</feature>
<dbReference type="Pfam" id="PF02656">
    <property type="entry name" value="DUF202"/>
    <property type="match status" value="1"/>
</dbReference>
<evidence type="ECO:0000256" key="2">
    <source>
        <dbReference type="ARBA" id="ARBA00022692"/>
    </source>
</evidence>
<gene>
    <name evidence="8" type="ORF">ACFSJS_18270</name>
</gene>
<dbReference type="RefSeq" id="WP_380901637.1">
    <property type="nucleotide sequence ID" value="NZ_JBHUFU010000010.1"/>
</dbReference>
<protein>
    <submittedName>
        <fullName evidence="8">DUF202 domain-containing protein</fullName>
    </submittedName>
</protein>
<dbReference type="EMBL" id="JBHUFU010000010">
    <property type="protein sequence ID" value="MFD1831588.1"/>
    <property type="molecule type" value="Genomic_DNA"/>
</dbReference>
<proteinExistence type="predicted"/>
<name>A0ABW4PP79_9ACTN</name>
<evidence type="ECO:0000256" key="1">
    <source>
        <dbReference type="ARBA" id="ARBA00004127"/>
    </source>
</evidence>
<feature type="transmembrane region" description="Helical" evidence="6">
    <location>
        <begin position="55"/>
        <end position="74"/>
    </location>
</feature>
<keyword evidence="2 6" id="KW-0812">Transmembrane</keyword>
<evidence type="ECO:0000256" key="4">
    <source>
        <dbReference type="ARBA" id="ARBA00023136"/>
    </source>
</evidence>
<evidence type="ECO:0000256" key="3">
    <source>
        <dbReference type="ARBA" id="ARBA00022989"/>
    </source>
</evidence>
<keyword evidence="9" id="KW-1185">Reference proteome</keyword>
<evidence type="ECO:0000256" key="5">
    <source>
        <dbReference type="SAM" id="MobiDB-lite"/>
    </source>
</evidence>
<feature type="transmembrane region" description="Helical" evidence="6">
    <location>
        <begin position="86"/>
        <end position="112"/>
    </location>
</feature>
<evidence type="ECO:0000313" key="9">
    <source>
        <dbReference type="Proteomes" id="UP001597365"/>
    </source>
</evidence>
<sequence length="113" mass="11495">MSRERAGGPAVSGGPARDPAAQPERTRLAWRRTVLASAVVAVLAARRAAHGAGDAVWWAAVSAAAWVALAASAARRSRELAVPRPVPLGVSGALSAVICTLAVPICGVVVLLW</sequence>
<accession>A0ABW4PP79</accession>
<keyword evidence="4 6" id="KW-0472">Membrane</keyword>